<proteinExistence type="predicted"/>
<evidence type="ECO:0000259" key="8">
    <source>
        <dbReference type="Pfam" id="PF04082"/>
    </source>
</evidence>
<keyword evidence="2" id="KW-0479">Metal-binding</keyword>
<dbReference type="GO" id="GO:0006351">
    <property type="term" value="P:DNA-templated transcription"/>
    <property type="evidence" value="ECO:0007669"/>
    <property type="project" value="InterPro"/>
</dbReference>
<comment type="subcellular location">
    <subcellularLocation>
        <location evidence="1">Nucleus</location>
    </subcellularLocation>
</comment>
<keyword evidence="6" id="KW-0539">Nucleus</keyword>
<dbReference type="Proteomes" id="UP001147746">
    <property type="component" value="Unassembled WGS sequence"/>
</dbReference>
<evidence type="ECO:0000313" key="10">
    <source>
        <dbReference type="Proteomes" id="UP001147746"/>
    </source>
</evidence>
<evidence type="ECO:0000256" key="4">
    <source>
        <dbReference type="ARBA" id="ARBA00022771"/>
    </source>
</evidence>
<dbReference type="GO" id="GO:0000978">
    <property type="term" value="F:RNA polymerase II cis-regulatory region sequence-specific DNA binding"/>
    <property type="evidence" value="ECO:0007669"/>
    <property type="project" value="InterPro"/>
</dbReference>
<evidence type="ECO:0000256" key="1">
    <source>
        <dbReference type="ARBA" id="ARBA00004123"/>
    </source>
</evidence>
<accession>A0A9W9PUM2</accession>
<dbReference type="GO" id="GO:0005634">
    <property type="term" value="C:nucleus"/>
    <property type="evidence" value="ECO:0007669"/>
    <property type="project" value="UniProtKB-SubCell"/>
</dbReference>
<reference evidence="9" key="1">
    <citation type="submission" date="2022-12" db="EMBL/GenBank/DDBJ databases">
        <authorList>
            <person name="Petersen C."/>
        </authorList>
    </citation>
    <scope>NUCLEOTIDE SEQUENCE</scope>
    <source>
        <strain evidence="9">IBT 21472</strain>
    </source>
</reference>
<gene>
    <name evidence="9" type="ORF">N7476_007535</name>
</gene>
<dbReference type="InterPro" id="IPR007219">
    <property type="entry name" value="XnlR_reg_dom"/>
</dbReference>
<keyword evidence="4" id="KW-0863">Zinc-finger</keyword>
<keyword evidence="10" id="KW-1185">Reference proteome</keyword>
<evidence type="ECO:0000256" key="3">
    <source>
        <dbReference type="ARBA" id="ARBA00022737"/>
    </source>
</evidence>
<keyword evidence="5" id="KW-0862">Zinc</keyword>
<dbReference type="PANTHER" id="PTHR40626">
    <property type="entry name" value="MIP31509P"/>
    <property type="match status" value="1"/>
</dbReference>
<dbReference type="InterPro" id="IPR051059">
    <property type="entry name" value="VerF-like"/>
</dbReference>
<evidence type="ECO:0000256" key="2">
    <source>
        <dbReference type="ARBA" id="ARBA00022723"/>
    </source>
</evidence>
<dbReference type="AlphaFoldDB" id="A0A9W9PUM2"/>
<name>A0A9W9PUM2_9EURO</name>
<dbReference type="EMBL" id="JAPZBO010000007">
    <property type="protein sequence ID" value="KAJ5311675.1"/>
    <property type="molecule type" value="Genomic_DNA"/>
</dbReference>
<dbReference type="CDD" id="cd12148">
    <property type="entry name" value="fungal_TF_MHR"/>
    <property type="match status" value="1"/>
</dbReference>
<feature type="region of interest" description="Disordered" evidence="7">
    <location>
        <begin position="64"/>
        <end position="86"/>
    </location>
</feature>
<dbReference type="PANTHER" id="PTHR40626:SF10">
    <property type="entry name" value="C2H2-TYPE DOMAIN-CONTAINING PROTEIN"/>
    <property type="match status" value="1"/>
</dbReference>
<dbReference type="Pfam" id="PF04082">
    <property type="entry name" value="Fungal_trans"/>
    <property type="match status" value="1"/>
</dbReference>
<dbReference type="GO" id="GO:0008270">
    <property type="term" value="F:zinc ion binding"/>
    <property type="evidence" value="ECO:0007669"/>
    <property type="project" value="UniProtKB-KW"/>
</dbReference>
<comment type="caution">
    <text evidence="9">The sequence shown here is derived from an EMBL/GenBank/DDBJ whole genome shotgun (WGS) entry which is preliminary data.</text>
</comment>
<dbReference type="OrthoDB" id="654211at2759"/>
<evidence type="ECO:0000256" key="7">
    <source>
        <dbReference type="SAM" id="MobiDB-lite"/>
    </source>
</evidence>
<evidence type="ECO:0000256" key="5">
    <source>
        <dbReference type="ARBA" id="ARBA00022833"/>
    </source>
</evidence>
<reference evidence="9" key="2">
    <citation type="journal article" date="2023" name="IMA Fungus">
        <title>Comparative genomic study of the Penicillium genus elucidates a diverse pangenome and 15 lateral gene transfer events.</title>
        <authorList>
            <person name="Petersen C."/>
            <person name="Sorensen T."/>
            <person name="Nielsen M.R."/>
            <person name="Sondergaard T.E."/>
            <person name="Sorensen J.L."/>
            <person name="Fitzpatrick D.A."/>
            <person name="Frisvad J.C."/>
            <person name="Nielsen K.L."/>
        </authorList>
    </citation>
    <scope>NUCLEOTIDE SEQUENCE</scope>
    <source>
        <strain evidence="9">IBT 21472</strain>
    </source>
</reference>
<keyword evidence="3" id="KW-0677">Repeat</keyword>
<protein>
    <recommendedName>
        <fullName evidence="8">Xylanolytic transcriptional activator regulatory domain-containing protein</fullName>
    </recommendedName>
</protein>
<dbReference type="GO" id="GO:0000785">
    <property type="term" value="C:chromatin"/>
    <property type="evidence" value="ECO:0007669"/>
    <property type="project" value="TreeGrafter"/>
</dbReference>
<evidence type="ECO:0000313" key="9">
    <source>
        <dbReference type="EMBL" id="KAJ5311675.1"/>
    </source>
</evidence>
<sequence length="663" mass="74345">MMQASASATLTPDTSPQLFDDSLHDLQLLWGSMDSTFPREESFPYGIPNELIFWPGFDVPEPTYSRSPGPQISSNSRESRSSTLYSEDDASLCDYRLPSLQQEDEADSQVLKNASYNKGSSTSFQEASGAGIPWRISKECYQTVVEKIDQVRDILPETFALPSKYVFCRYIEGFFTGSHGHLPFLHFPTVSVACITPPLILAIIAMGAKYRFERDRAVSFYRASKSLVEHHIRLYTNSNLQSAGSQIEHVTEETKIEILQAQIILTTLGVWGANDLLHDSFSMAGQMALYLRSSGLLSQDSYCNNGTWRSLVREEGRRRTKFIAYMLCNIQTILHNTPTKIMNSEITSLYLPWPEELWRASSPAEWKILRSKWSANVSFGDGYTQLFQSKSTHKEVFSLSSFGNLILIHAVFQQIYLARESEVCYSMSTGAQSGTFAPEVLARFHSALHRWQKSWQISSDPSMTPSSPNGPLGFNATAIFRIAYIRLHINLGPHRSLGTGDPETIAYAFLNAPLPAQTPKIYHAVLQSIHALSIPVRLGVEYVAKTQTLTWSTIHSLCNFECALFLCKWLETLALNPSGLHRDERRLLRMIISVLREADLTPVGDDLAEIGSKQLHLIGAVLIRLLSQIMKGTHVFEGMDILCEALQTYANLLESSLNVGREN</sequence>
<feature type="domain" description="Xylanolytic transcriptional activator regulatory" evidence="8">
    <location>
        <begin position="174"/>
        <end position="398"/>
    </location>
</feature>
<organism evidence="9 10">
    <name type="scientific">Penicillium atrosanguineum</name>
    <dbReference type="NCBI Taxonomy" id="1132637"/>
    <lineage>
        <taxon>Eukaryota</taxon>
        <taxon>Fungi</taxon>
        <taxon>Dikarya</taxon>
        <taxon>Ascomycota</taxon>
        <taxon>Pezizomycotina</taxon>
        <taxon>Eurotiomycetes</taxon>
        <taxon>Eurotiomycetidae</taxon>
        <taxon>Eurotiales</taxon>
        <taxon>Aspergillaceae</taxon>
        <taxon>Penicillium</taxon>
    </lineage>
</organism>
<dbReference type="GO" id="GO:0000981">
    <property type="term" value="F:DNA-binding transcription factor activity, RNA polymerase II-specific"/>
    <property type="evidence" value="ECO:0007669"/>
    <property type="project" value="InterPro"/>
</dbReference>
<evidence type="ECO:0000256" key="6">
    <source>
        <dbReference type="ARBA" id="ARBA00023242"/>
    </source>
</evidence>